<evidence type="ECO:0000313" key="2">
    <source>
        <dbReference type="EMBL" id="KAJ1189047.1"/>
    </source>
</evidence>
<protein>
    <submittedName>
        <fullName evidence="2">Uncharacterized protein</fullName>
    </submittedName>
</protein>
<proteinExistence type="predicted"/>
<comment type="caution">
    <text evidence="2">The sequence shown here is derived from an EMBL/GenBank/DDBJ whole genome shotgun (WGS) entry which is preliminary data.</text>
</comment>
<feature type="region of interest" description="Disordered" evidence="1">
    <location>
        <begin position="48"/>
        <end position="151"/>
    </location>
</feature>
<name>A0AAV7UN48_PLEWA</name>
<dbReference type="EMBL" id="JANPWB010000005">
    <property type="protein sequence ID" value="KAJ1189047.1"/>
    <property type="molecule type" value="Genomic_DNA"/>
</dbReference>
<dbReference type="Proteomes" id="UP001066276">
    <property type="component" value="Chromosome 3_1"/>
</dbReference>
<accession>A0AAV7UN48</accession>
<organism evidence="2 3">
    <name type="scientific">Pleurodeles waltl</name>
    <name type="common">Iberian ribbed newt</name>
    <dbReference type="NCBI Taxonomy" id="8319"/>
    <lineage>
        <taxon>Eukaryota</taxon>
        <taxon>Metazoa</taxon>
        <taxon>Chordata</taxon>
        <taxon>Craniata</taxon>
        <taxon>Vertebrata</taxon>
        <taxon>Euteleostomi</taxon>
        <taxon>Amphibia</taxon>
        <taxon>Batrachia</taxon>
        <taxon>Caudata</taxon>
        <taxon>Salamandroidea</taxon>
        <taxon>Salamandridae</taxon>
        <taxon>Pleurodelinae</taxon>
        <taxon>Pleurodeles</taxon>
    </lineage>
</organism>
<gene>
    <name evidence="2" type="ORF">NDU88_005798</name>
</gene>
<sequence length="151" mass="15824">MKALKAPVSLCYGSTVRRVGPWKRTDDIIYQPESLVCASQGALSRIGDGRPFFDLASSLNEGSQALKPPSPGSRGPQEEGPSRCSGSAPRRARSQTVGPSLAPPADAAQPGSDRHCRNRDTRGKPYNTGKASRPPPGWSQVASLGRGGGAQ</sequence>
<feature type="compositionally biased region" description="Basic and acidic residues" evidence="1">
    <location>
        <begin position="112"/>
        <end position="123"/>
    </location>
</feature>
<evidence type="ECO:0000256" key="1">
    <source>
        <dbReference type="SAM" id="MobiDB-lite"/>
    </source>
</evidence>
<reference evidence="2" key="1">
    <citation type="journal article" date="2022" name="bioRxiv">
        <title>Sequencing and chromosome-scale assembly of the giantPleurodeles waltlgenome.</title>
        <authorList>
            <person name="Brown T."/>
            <person name="Elewa A."/>
            <person name="Iarovenko S."/>
            <person name="Subramanian E."/>
            <person name="Araus A.J."/>
            <person name="Petzold A."/>
            <person name="Susuki M."/>
            <person name="Suzuki K.-i.T."/>
            <person name="Hayashi T."/>
            <person name="Toyoda A."/>
            <person name="Oliveira C."/>
            <person name="Osipova E."/>
            <person name="Leigh N.D."/>
            <person name="Simon A."/>
            <person name="Yun M.H."/>
        </authorList>
    </citation>
    <scope>NUCLEOTIDE SEQUENCE</scope>
    <source>
        <strain evidence="2">20211129_DDA</strain>
        <tissue evidence="2">Liver</tissue>
    </source>
</reference>
<dbReference type="AlphaFoldDB" id="A0AAV7UN48"/>
<keyword evidence="3" id="KW-1185">Reference proteome</keyword>
<evidence type="ECO:0000313" key="3">
    <source>
        <dbReference type="Proteomes" id="UP001066276"/>
    </source>
</evidence>